<evidence type="ECO:0000313" key="7">
    <source>
        <dbReference type="EMBL" id="MCT2593837.1"/>
    </source>
</evidence>
<keyword evidence="5" id="KW-0046">Antibiotic resistance</keyword>
<evidence type="ECO:0000256" key="5">
    <source>
        <dbReference type="ARBA" id="ARBA00023251"/>
    </source>
</evidence>
<dbReference type="PROSITE" id="PS50893">
    <property type="entry name" value="ABC_TRANSPORTER_2"/>
    <property type="match status" value="1"/>
</dbReference>
<dbReference type="InterPro" id="IPR027417">
    <property type="entry name" value="P-loop_NTPase"/>
</dbReference>
<reference evidence="7 8" key="1">
    <citation type="submission" date="2021-10" db="EMBL/GenBank/DDBJ databases">
        <title>Streptomyces gossypii sp. nov., isolated from soil collected from cotton field.</title>
        <authorList>
            <person name="Ge X."/>
            <person name="Chen X."/>
            <person name="Liu W."/>
        </authorList>
    </citation>
    <scope>NUCLEOTIDE SEQUENCE [LARGE SCALE GENOMIC DNA]</scope>
    <source>
        <strain evidence="7 8">N2-109</strain>
    </source>
</reference>
<evidence type="ECO:0000259" key="6">
    <source>
        <dbReference type="PROSITE" id="PS50893"/>
    </source>
</evidence>
<name>A0ABT2K0Y9_9ACTN</name>
<keyword evidence="8" id="KW-1185">Reference proteome</keyword>
<dbReference type="Gene3D" id="3.40.50.300">
    <property type="entry name" value="P-loop containing nucleotide triphosphate hydrolases"/>
    <property type="match status" value="1"/>
</dbReference>
<sequence length="312" mass="33178">MHSARTRPAPAVEVAGLVKRYGRKAAVDGLDLTVAAGSVTAVLGPNGAGKTTTIETCEGYLRPDAGTVRVLGLDPVTDAARLRPRIGVMLQSGGVYSGVRAVEMLRHMAGLHAHPLEVGPLVERLGLGSCGRTPYRRLSGGQRQRLALAMAVIGRPELVFLDEPTAGLDPQARRATWDLVRELRTDGVTVVLTTHHMDEAEELSDLVAIVDGGRVIAQGAPEELCRGGAENSLRFGGRPGLDLVSLLKALPPETAAAELTPGAYRLTGTVDPQLLATVTSWCAQNGVLPDRISVERRTLEDVFLELTGRELR</sequence>
<evidence type="ECO:0000256" key="3">
    <source>
        <dbReference type="ARBA" id="ARBA00022741"/>
    </source>
</evidence>
<keyword evidence="3" id="KW-0547">Nucleotide-binding</keyword>
<dbReference type="Pfam" id="PF00005">
    <property type="entry name" value="ABC_tran"/>
    <property type="match status" value="1"/>
</dbReference>
<dbReference type="GO" id="GO:0005524">
    <property type="term" value="F:ATP binding"/>
    <property type="evidence" value="ECO:0007669"/>
    <property type="project" value="UniProtKB-KW"/>
</dbReference>
<comment type="subcellular location">
    <subcellularLocation>
        <location evidence="1">Cell membrane</location>
        <topology evidence="1">Peripheral membrane protein</topology>
    </subcellularLocation>
</comment>
<dbReference type="PANTHER" id="PTHR42711">
    <property type="entry name" value="ABC TRANSPORTER ATP-BINDING PROTEIN"/>
    <property type="match status" value="1"/>
</dbReference>
<dbReference type="Proteomes" id="UP001156389">
    <property type="component" value="Unassembled WGS sequence"/>
</dbReference>
<dbReference type="InterPro" id="IPR017871">
    <property type="entry name" value="ABC_transporter-like_CS"/>
</dbReference>
<dbReference type="EMBL" id="JAJAGO010000016">
    <property type="protein sequence ID" value="MCT2593837.1"/>
    <property type="molecule type" value="Genomic_DNA"/>
</dbReference>
<protein>
    <submittedName>
        <fullName evidence="7">ABC transporter ATP-binding protein</fullName>
    </submittedName>
</protein>
<dbReference type="InterPro" id="IPR050763">
    <property type="entry name" value="ABC_transporter_ATP-binding"/>
</dbReference>
<accession>A0ABT2K0Y9</accession>
<dbReference type="SMART" id="SM00382">
    <property type="entry name" value="AAA"/>
    <property type="match status" value="1"/>
</dbReference>
<evidence type="ECO:0000256" key="4">
    <source>
        <dbReference type="ARBA" id="ARBA00022840"/>
    </source>
</evidence>
<dbReference type="RefSeq" id="WP_260221132.1">
    <property type="nucleotide sequence ID" value="NZ_JAJAGO010000016.1"/>
</dbReference>
<dbReference type="InterPro" id="IPR003593">
    <property type="entry name" value="AAA+_ATPase"/>
</dbReference>
<dbReference type="PANTHER" id="PTHR42711:SF16">
    <property type="entry name" value="ABC TRANSPORTER ATP-BINDING PROTEIN"/>
    <property type="match status" value="1"/>
</dbReference>
<dbReference type="SUPFAM" id="SSF52540">
    <property type="entry name" value="P-loop containing nucleoside triphosphate hydrolases"/>
    <property type="match status" value="1"/>
</dbReference>
<gene>
    <name evidence="7" type="ORF">LHJ74_28685</name>
</gene>
<proteinExistence type="predicted"/>
<organism evidence="7 8">
    <name type="scientific">Streptomyces gossypii</name>
    <dbReference type="NCBI Taxonomy" id="2883101"/>
    <lineage>
        <taxon>Bacteria</taxon>
        <taxon>Bacillati</taxon>
        <taxon>Actinomycetota</taxon>
        <taxon>Actinomycetes</taxon>
        <taxon>Kitasatosporales</taxon>
        <taxon>Streptomycetaceae</taxon>
        <taxon>Streptomyces</taxon>
    </lineage>
</organism>
<evidence type="ECO:0000313" key="8">
    <source>
        <dbReference type="Proteomes" id="UP001156389"/>
    </source>
</evidence>
<feature type="domain" description="ABC transporter" evidence="6">
    <location>
        <begin position="12"/>
        <end position="237"/>
    </location>
</feature>
<evidence type="ECO:0000256" key="1">
    <source>
        <dbReference type="ARBA" id="ARBA00004202"/>
    </source>
</evidence>
<dbReference type="PROSITE" id="PS00211">
    <property type="entry name" value="ABC_TRANSPORTER_1"/>
    <property type="match status" value="1"/>
</dbReference>
<keyword evidence="2" id="KW-0813">Transport</keyword>
<keyword evidence="4 7" id="KW-0067">ATP-binding</keyword>
<evidence type="ECO:0000256" key="2">
    <source>
        <dbReference type="ARBA" id="ARBA00022448"/>
    </source>
</evidence>
<dbReference type="InterPro" id="IPR003439">
    <property type="entry name" value="ABC_transporter-like_ATP-bd"/>
</dbReference>
<comment type="caution">
    <text evidence="7">The sequence shown here is derived from an EMBL/GenBank/DDBJ whole genome shotgun (WGS) entry which is preliminary data.</text>
</comment>
<dbReference type="CDD" id="cd03230">
    <property type="entry name" value="ABC_DR_subfamily_A"/>
    <property type="match status" value="1"/>
</dbReference>